<dbReference type="PANTHER" id="PTHR12389:SF0">
    <property type="entry name" value="E3 UBIQUITIN-PROTEIN LIGASE LISTERIN"/>
    <property type="match status" value="1"/>
</dbReference>
<dbReference type="GO" id="GO:1990112">
    <property type="term" value="C:RQC complex"/>
    <property type="evidence" value="ECO:0007669"/>
    <property type="project" value="UniProtKB-UniRule"/>
</dbReference>
<protein>
    <recommendedName>
        <fullName evidence="1">E3 ubiquitin-protein ligase listerin</fullName>
        <ecNumber evidence="1">2.3.2.27</ecNumber>
    </recommendedName>
    <alternativeName>
        <fullName evidence="1">RING-type E3 ubiquitin transferase listerin</fullName>
    </alternativeName>
</protein>
<comment type="similarity">
    <text evidence="1">Belongs to the LTN1 family.</text>
</comment>
<keyword evidence="5" id="KW-1185">Reference proteome</keyword>
<keyword evidence="1" id="KW-0479">Metal-binding</keyword>
<comment type="catalytic activity">
    <reaction evidence="1">
        <text>S-ubiquitinyl-[E2 ubiquitin-conjugating enzyme]-L-cysteine + [acceptor protein]-L-lysine = [E2 ubiquitin-conjugating enzyme]-L-cysteine + N(6)-ubiquitinyl-[acceptor protein]-L-lysine.</text>
        <dbReference type="EC" id="2.3.2.27"/>
    </reaction>
</comment>
<dbReference type="InterPro" id="IPR039795">
    <property type="entry name" value="LTN1/Rkr1"/>
</dbReference>
<gene>
    <name evidence="4" type="ORF">E2986_12017</name>
</gene>
<dbReference type="GO" id="GO:0061630">
    <property type="term" value="F:ubiquitin protein ligase activity"/>
    <property type="evidence" value="ECO:0007669"/>
    <property type="project" value="UniProtKB-UniRule"/>
</dbReference>
<evidence type="ECO:0000259" key="3">
    <source>
        <dbReference type="Pfam" id="PF23009"/>
    </source>
</evidence>
<dbReference type="GO" id="GO:0043023">
    <property type="term" value="F:ribosomal large subunit binding"/>
    <property type="evidence" value="ECO:0007669"/>
    <property type="project" value="TreeGrafter"/>
</dbReference>
<organism evidence="4 5">
    <name type="scientific">Frieseomelitta varia</name>
    <dbReference type="NCBI Taxonomy" id="561572"/>
    <lineage>
        <taxon>Eukaryota</taxon>
        <taxon>Metazoa</taxon>
        <taxon>Ecdysozoa</taxon>
        <taxon>Arthropoda</taxon>
        <taxon>Hexapoda</taxon>
        <taxon>Insecta</taxon>
        <taxon>Pterygota</taxon>
        <taxon>Neoptera</taxon>
        <taxon>Endopterygota</taxon>
        <taxon>Hymenoptera</taxon>
        <taxon>Apocrita</taxon>
        <taxon>Aculeata</taxon>
        <taxon>Apoidea</taxon>
        <taxon>Anthophila</taxon>
        <taxon>Apidae</taxon>
        <taxon>Frieseomelitta</taxon>
    </lineage>
</organism>
<dbReference type="PANTHER" id="PTHR12389">
    <property type="entry name" value="ZINC FINGER PROTEIN 294"/>
    <property type="match status" value="1"/>
</dbReference>
<keyword evidence="1" id="KW-0862">Zinc</keyword>
<reference evidence="4" key="1">
    <citation type="submission" date="2019-11" db="EMBL/GenBank/DDBJ databases">
        <title>The nuclear and mitochondrial genomes of Frieseomelitta varia - a highly eusocial stingless bee (Meliponini) with a permanently sterile worker caste.</title>
        <authorList>
            <person name="Freitas F.C.P."/>
            <person name="Lourenco A.P."/>
            <person name="Nunes F.M.F."/>
            <person name="Paschoal A.R."/>
            <person name="Abreu F.C.P."/>
            <person name="Barbin F.O."/>
            <person name="Bataglia L."/>
            <person name="Cardoso-Junior C.A.M."/>
            <person name="Cervoni M.S."/>
            <person name="Silva S.R."/>
            <person name="Dalarmi F."/>
            <person name="Del Lama M.A."/>
            <person name="Depintor T.S."/>
            <person name="Ferreira K.M."/>
            <person name="Goria P.S."/>
            <person name="Jaskot M.C."/>
            <person name="Lago D.C."/>
            <person name="Luna-Lucena D."/>
            <person name="Moda L.M."/>
            <person name="Nascimento L."/>
            <person name="Pedrino M."/>
            <person name="Rabico F.O."/>
            <person name="Sanches F.C."/>
            <person name="Santos D.E."/>
            <person name="Santos C.G."/>
            <person name="Vieira J."/>
            <person name="Lopes T.F."/>
            <person name="Barchuk A.R."/>
            <person name="Hartfelder K."/>
            <person name="Simoes Z.L.P."/>
            <person name="Bitondi M.M.G."/>
            <person name="Pinheiro D.G."/>
        </authorList>
    </citation>
    <scope>NUCLEOTIDE SEQUENCE</scope>
    <source>
        <strain evidence="4">USP_RPSP 00005682</strain>
        <tissue evidence="4">Whole individual</tissue>
    </source>
</reference>
<sequence length="375" mass="44026">MLCADVYSEKITALEVVILLGHLGKAMKMVDGNIIFKNHIFLTRTLVEQDKNTIELKNFDVNTLNIKKLEEILQSTQNYTTFPYSDTYIYTIGYLLSWVIVLHMCANAHEKLLQSILKFQHLKLIFYFRDNVFTNLLNNIFRLMPMEFLQDNINKGVKLTELFSEPSLNFGESWTEWRLDHIVCWIYTNSLRYLPILIRQWWSTADSKISVAINKIKAHYVSPMLCQEQHLQNKLHDIENIEVKIHPSFCEVTALCQIDDTKLKLNITLSPNHPLEPAIVECERKWSEFEEFSHAVNKSIYDEFVLWKRSLDKKFVGVEECCICFSIFHRNTCQIPKISCHTCRKKFCLFGNTSGLTQSKTHHVQCVEKHLKHMR</sequence>
<dbReference type="Pfam" id="PF23009">
    <property type="entry name" value="UBC_like"/>
    <property type="match status" value="1"/>
</dbReference>
<keyword evidence="1" id="KW-0808">Transferase</keyword>
<comment type="caution">
    <text evidence="4">The sequence shown here is derived from an EMBL/GenBank/DDBJ whole genome shotgun (WGS) entry which is preliminary data.</text>
</comment>
<comment type="function">
    <text evidence="1">E3 ubiquitin-protein ligase. Component of the ribosome quality control complex (RQC), a ribosome-associated complex that mediates ubiquitination and extraction of incompletely synthesized nascent chains for proteasomal degradation.</text>
</comment>
<accession>A0A833VQE6</accession>
<dbReference type="EC" id="2.3.2.27" evidence="1"/>
<feature type="domain" description="E3 ubiquitin-protein ligase listerin ubiquitin conjugating" evidence="3">
    <location>
        <begin position="242"/>
        <end position="314"/>
    </location>
</feature>
<evidence type="ECO:0000259" key="2">
    <source>
        <dbReference type="Pfam" id="PF22999"/>
    </source>
</evidence>
<keyword evidence="1" id="KW-0863">Zinc-finger</keyword>
<dbReference type="GO" id="GO:0016567">
    <property type="term" value="P:protein ubiquitination"/>
    <property type="evidence" value="ECO:0007669"/>
    <property type="project" value="UniProtKB-UniPathway"/>
</dbReference>
<keyword evidence="1" id="KW-0833">Ubl conjugation pathway</keyword>
<feature type="domain" description="E3 ubiquitin-protein ligase listerin HEAT repeat region" evidence="2">
    <location>
        <begin position="67"/>
        <end position="229"/>
    </location>
</feature>
<dbReference type="InterPro" id="IPR054477">
    <property type="entry name" value="LTN1_E3_ligase_6th"/>
</dbReference>
<evidence type="ECO:0000256" key="1">
    <source>
        <dbReference type="RuleBase" id="RU367090"/>
    </source>
</evidence>
<dbReference type="AlphaFoldDB" id="A0A833VQE6"/>
<dbReference type="GO" id="GO:0008270">
    <property type="term" value="F:zinc ion binding"/>
    <property type="evidence" value="ECO:0007669"/>
    <property type="project" value="UniProtKB-KW"/>
</dbReference>
<proteinExistence type="inferred from homology"/>
<dbReference type="GO" id="GO:0072344">
    <property type="term" value="P:rescue of stalled ribosome"/>
    <property type="evidence" value="ECO:0007669"/>
    <property type="project" value="UniProtKB-UniRule"/>
</dbReference>
<evidence type="ECO:0000313" key="5">
    <source>
        <dbReference type="Proteomes" id="UP000655588"/>
    </source>
</evidence>
<dbReference type="UniPathway" id="UPA00143"/>
<dbReference type="GO" id="GO:1990116">
    <property type="term" value="P:ribosome-associated ubiquitin-dependent protein catabolic process"/>
    <property type="evidence" value="ECO:0007669"/>
    <property type="project" value="UniProtKB-UniRule"/>
</dbReference>
<evidence type="ECO:0000313" key="4">
    <source>
        <dbReference type="EMBL" id="KAF3422395.1"/>
    </source>
</evidence>
<name>A0A833VQE6_9HYME</name>
<comment type="subunit">
    <text evidence="1">Component of the ribosome quality control complex (RQC).</text>
</comment>
<dbReference type="Proteomes" id="UP000655588">
    <property type="component" value="Unassembled WGS sequence"/>
</dbReference>
<dbReference type="InterPro" id="IPR054478">
    <property type="entry name" value="LTN1_UBC"/>
</dbReference>
<dbReference type="EMBL" id="WNWW01000724">
    <property type="protein sequence ID" value="KAF3422395.1"/>
    <property type="molecule type" value="Genomic_DNA"/>
</dbReference>
<dbReference type="Pfam" id="PF22999">
    <property type="entry name" value="LTN1_E3_ligase_6th"/>
    <property type="match status" value="1"/>
</dbReference>
<dbReference type="GO" id="GO:0005829">
    <property type="term" value="C:cytosol"/>
    <property type="evidence" value="ECO:0007669"/>
    <property type="project" value="UniProtKB-UniRule"/>
</dbReference>
<comment type="pathway">
    <text evidence="1">Protein modification; protein ubiquitination.</text>
</comment>